<dbReference type="Pfam" id="PF00679">
    <property type="entry name" value="EFG_C"/>
    <property type="match status" value="1"/>
</dbReference>
<dbReference type="InterPro" id="IPR000640">
    <property type="entry name" value="EFG_V-like"/>
</dbReference>
<keyword evidence="1" id="KW-0547">Nucleotide-binding</keyword>
<dbReference type="KEGG" id="mtar:DF168_02215"/>
<organism evidence="7 8">
    <name type="scientific">Candidatus Moanibacter tarae</name>
    <dbReference type="NCBI Taxonomy" id="2200854"/>
    <lineage>
        <taxon>Bacteria</taxon>
        <taxon>Pseudomonadati</taxon>
        <taxon>Verrucomicrobiota</taxon>
        <taxon>Opitutia</taxon>
        <taxon>Puniceicoccales</taxon>
        <taxon>Puniceicoccales incertae sedis</taxon>
        <taxon>Candidatus Moanibacter</taxon>
    </lineage>
</organism>
<comment type="function">
    <text evidence="5">Catalyzes the GTP-dependent ribosomal translocation step during translation elongation. During this step, the ribosome changes from the pre-translocational (PRE) to the post-translocational (POST) state as the newly formed A-site-bound peptidyl-tRNA and P-site-bound deacylated tRNA move to the P and E sites, respectively. Catalyzes the coordinated movement of the two tRNA molecules, the mRNA and conformational changes in the ribosome.</text>
</comment>
<dbReference type="GO" id="GO:0005525">
    <property type="term" value="F:GTP binding"/>
    <property type="evidence" value="ECO:0007669"/>
    <property type="project" value="UniProtKB-KW"/>
</dbReference>
<keyword evidence="2 7" id="KW-0251">Elongation factor</keyword>
<dbReference type="Proteomes" id="UP000247465">
    <property type="component" value="Chromosome"/>
</dbReference>
<evidence type="ECO:0000313" key="7">
    <source>
        <dbReference type="EMBL" id="AWT60990.1"/>
    </source>
</evidence>
<evidence type="ECO:0000256" key="2">
    <source>
        <dbReference type="ARBA" id="ARBA00022768"/>
    </source>
</evidence>
<name>A0A2Z4ANG2_9BACT</name>
<dbReference type="AlphaFoldDB" id="A0A2Z4ANG2"/>
<dbReference type="InterPro" id="IPR014721">
    <property type="entry name" value="Ribsml_uS5_D2-typ_fold_subgr"/>
</dbReference>
<dbReference type="PANTHER" id="PTHR43261:SF1">
    <property type="entry name" value="RIBOSOME-RELEASING FACTOR 2, MITOCHONDRIAL"/>
    <property type="match status" value="1"/>
</dbReference>
<dbReference type="SMART" id="SM00838">
    <property type="entry name" value="EFG_C"/>
    <property type="match status" value="1"/>
</dbReference>
<dbReference type="EMBL" id="CP029803">
    <property type="protein sequence ID" value="AWT60990.1"/>
    <property type="molecule type" value="Genomic_DNA"/>
</dbReference>
<reference evidence="7 8" key="1">
    <citation type="submission" date="2018-06" db="EMBL/GenBank/DDBJ databases">
        <title>Draft Genome Sequence of a Novel Marine Bacterium Related to the Verrucomicrobia.</title>
        <authorList>
            <person name="Vosseberg J."/>
            <person name="Martijn J."/>
            <person name="Ettema T.J.G."/>
        </authorList>
    </citation>
    <scope>NUCLEOTIDE SEQUENCE [LARGE SCALE GENOMIC DNA]</scope>
    <source>
        <strain evidence="7">TARA_B100001123</strain>
    </source>
</reference>
<evidence type="ECO:0000256" key="4">
    <source>
        <dbReference type="ARBA" id="ARBA00023134"/>
    </source>
</evidence>
<evidence type="ECO:0000256" key="5">
    <source>
        <dbReference type="ARBA" id="ARBA00024731"/>
    </source>
</evidence>
<evidence type="ECO:0000256" key="1">
    <source>
        <dbReference type="ARBA" id="ARBA00022741"/>
    </source>
</evidence>
<keyword evidence="4" id="KW-0342">GTP-binding</keyword>
<dbReference type="SUPFAM" id="SSF54980">
    <property type="entry name" value="EF-G C-terminal domain-like"/>
    <property type="match status" value="1"/>
</dbReference>
<keyword evidence="3" id="KW-0648">Protein biosynthesis</keyword>
<dbReference type="Gene3D" id="3.30.70.240">
    <property type="match status" value="1"/>
</dbReference>
<dbReference type="GO" id="GO:0032790">
    <property type="term" value="P:ribosome disassembly"/>
    <property type="evidence" value="ECO:0007669"/>
    <property type="project" value="TreeGrafter"/>
</dbReference>
<dbReference type="CDD" id="cd03713">
    <property type="entry name" value="EFG_mtEFG_C"/>
    <property type="match status" value="1"/>
</dbReference>
<dbReference type="GO" id="GO:0003746">
    <property type="term" value="F:translation elongation factor activity"/>
    <property type="evidence" value="ECO:0007669"/>
    <property type="project" value="UniProtKB-KW"/>
</dbReference>
<dbReference type="Gene3D" id="3.30.230.10">
    <property type="match status" value="1"/>
</dbReference>
<dbReference type="FunFam" id="3.30.70.240:FF:000001">
    <property type="entry name" value="Elongation factor G"/>
    <property type="match status" value="1"/>
</dbReference>
<sequence length="94" mass="10607">MIVLKQRWPINANPLLLEPIYNIEVTVPEHNLGDVMGDISGRRGQIMGMESDGNFQIIKAQVPQMDIYRYSTVVPSLTGGCGIHSEEFSHYEEM</sequence>
<accession>A0A2Z4ANG2</accession>
<proteinExistence type="predicted"/>
<evidence type="ECO:0000313" key="8">
    <source>
        <dbReference type="Proteomes" id="UP000247465"/>
    </source>
</evidence>
<dbReference type="InterPro" id="IPR035647">
    <property type="entry name" value="EFG_III/V"/>
</dbReference>
<evidence type="ECO:0000256" key="3">
    <source>
        <dbReference type="ARBA" id="ARBA00022917"/>
    </source>
</evidence>
<protein>
    <submittedName>
        <fullName evidence="7">Elongation factor G</fullName>
    </submittedName>
</protein>
<dbReference type="PANTHER" id="PTHR43261">
    <property type="entry name" value="TRANSLATION ELONGATION FACTOR G-RELATED"/>
    <property type="match status" value="1"/>
</dbReference>
<dbReference type="InterPro" id="IPR035649">
    <property type="entry name" value="EFG_V"/>
</dbReference>
<evidence type="ECO:0000259" key="6">
    <source>
        <dbReference type="SMART" id="SM00838"/>
    </source>
</evidence>
<feature type="domain" description="Elongation factor EFG" evidence="6">
    <location>
        <begin position="15"/>
        <end position="94"/>
    </location>
</feature>
<gene>
    <name evidence="7" type="primary">fusA_2</name>
    <name evidence="7" type="ORF">DF168_02215</name>
</gene>